<dbReference type="InterPro" id="IPR016208">
    <property type="entry name" value="Ald_Oxase/xanthine_DH-like"/>
</dbReference>
<dbReference type="InterPro" id="IPR012675">
    <property type="entry name" value="Beta-grasp_dom_sf"/>
</dbReference>
<dbReference type="InterPro" id="IPR001041">
    <property type="entry name" value="2Fe-2S_ferredoxin-type"/>
</dbReference>
<organism evidence="10 11">
    <name type="scientific">Anaerolinea thermophila</name>
    <dbReference type="NCBI Taxonomy" id="167964"/>
    <lineage>
        <taxon>Bacteria</taxon>
        <taxon>Bacillati</taxon>
        <taxon>Chloroflexota</taxon>
        <taxon>Anaerolineae</taxon>
        <taxon>Anaerolineales</taxon>
        <taxon>Anaerolineaceae</taxon>
        <taxon>Anaerolinea</taxon>
    </lineage>
</organism>
<evidence type="ECO:0000313" key="10">
    <source>
        <dbReference type="EMBL" id="KUK46925.1"/>
    </source>
</evidence>
<evidence type="ECO:0000259" key="8">
    <source>
        <dbReference type="PROSITE" id="PS51085"/>
    </source>
</evidence>
<evidence type="ECO:0000256" key="6">
    <source>
        <dbReference type="ARBA" id="ARBA00023004"/>
    </source>
</evidence>
<dbReference type="SUPFAM" id="SSF54292">
    <property type="entry name" value="2Fe-2S ferredoxin-like"/>
    <property type="match status" value="1"/>
</dbReference>
<dbReference type="GO" id="GO:0051537">
    <property type="term" value="F:2 iron, 2 sulfur cluster binding"/>
    <property type="evidence" value="ECO:0007669"/>
    <property type="project" value="UniProtKB-KW"/>
</dbReference>
<dbReference type="SUPFAM" id="SSF55447">
    <property type="entry name" value="CO dehydrogenase flavoprotein C-terminal domain-like"/>
    <property type="match status" value="1"/>
</dbReference>
<dbReference type="SUPFAM" id="SSF56176">
    <property type="entry name" value="FAD-binding/transporter-associated domain-like"/>
    <property type="match status" value="1"/>
</dbReference>
<dbReference type="FunFam" id="1.10.150.120:FF:000003">
    <property type="entry name" value="Carbon monoxide dehydrogenase, small subunit"/>
    <property type="match status" value="1"/>
</dbReference>
<dbReference type="SMART" id="SM01092">
    <property type="entry name" value="CO_deh_flav_C"/>
    <property type="match status" value="1"/>
</dbReference>
<proteinExistence type="predicted"/>
<accession>A0A101FYQ5</accession>
<dbReference type="SUPFAM" id="SSF47741">
    <property type="entry name" value="CO dehydrogenase ISP C-domain like"/>
    <property type="match status" value="1"/>
</dbReference>
<dbReference type="Proteomes" id="UP000064249">
    <property type="component" value="Unassembled WGS sequence"/>
</dbReference>
<dbReference type="InterPro" id="IPR002888">
    <property type="entry name" value="2Fe-2S-bd"/>
</dbReference>
<dbReference type="EMBL" id="LGFU01000004">
    <property type="protein sequence ID" value="KUK46925.1"/>
    <property type="molecule type" value="Genomic_DNA"/>
</dbReference>
<dbReference type="Pfam" id="PF00941">
    <property type="entry name" value="FAD_binding_5"/>
    <property type="match status" value="1"/>
</dbReference>
<dbReference type="Pfam" id="PF01799">
    <property type="entry name" value="Fer2_2"/>
    <property type="match status" value="1"/>
</dbReference>
<dbReference type="GO" id="GO:0016491">
    <property type="term" value="F:oxidoreductase activity"/>
    <property type="evidence" value="ECO:0007669"/>
    <property type="project" value="UniProtKB-KW"/>
</dbReference>
<dbReference type="InterPro" id="IPR006058">
    <property type="entry name" value="2Fe2S_fd_BS"/>
</dbReference>
<dbReference type="CDD" id="cd00207">
    <property type="entry name" value="fer2"/>
    <property type="match status" value="1"/>
</dbReference>
<dbReference type="InterPro" id="IPR036884">
    <property type="entry name" value="2Fe-2S-bd_dom_sf"/>
</dbReference>
<dbReference type="InterPro" id="IPR016167">
    <property type="entry name" value="FAD-bd_PCMH_sub1"/>
</dbReference>
<gene>
    <name evidence="10" type="ORF">XD73_0246</name>
</gene>
<feature type="domain" description="FAD-binding PCMH-type" evidence="9">
    <location>
        <begin position="1"/>
        <end position="176"/>
    </location>
</feature>
<evidence type="ECO:0000313" key="11">
    <source>
        <dbReference type="Proteomes" id="UP000064249"/>
    </source>
</evidence>
<dbReference type="InterPro" id="IPR016169">
    <property type="entry name" value="FAD-bd_PCMH_sub2"/>
</dbReference>
<dbReference type="Gene3D" id="3.10.20.30">
    <property type="match status" value="1"/>
</dbReference>
<keyword evidence="7" id="KW-0411">Iron-sulfur</keyword>
<evidence type="ECO:0000256" key="3">
    <source>
        <dbReference type="ARBA" id="ARBA00022723"/>
    </source>
</evidence>
<comment type="caution">
    <text evidence="10">The sequence shown here is derived from an EMBL/GenBank/DDBJ whole genome shotgun (WGS) entry which is preliminary data.</text>
</comment>
<dbReference type="InterPro" id="IPR002346">
    <property type="entry name" value="Mopterin_DH_FAD-bd"/>
</dbReference>
<dbReference type="InterPro" id="IPR036318">
    <property type="entry name" value="FAD-bd_PCMH-like_sf"/>
</dbReference>
<protein>
    <submittedName>
        <fullName evidence="10">Oxidoreductase</fullName>
    </submittedName>
</protein>
<dbReference type="GO" id="GO:0005506">
    <property type="term" value="F:iron ion binding"/>
    <property type="evidence" value="ECO:0007669"/>
    <property type="project" value="InterPro"/>
</dbReference>
<dbReference type="AlphaFoldDB" id="A0A101FYQ5"/>
<reference evidence="10 11" key="1">
    <citation type="journal article" date="2015" name="MBio">
        <title>Genome-Resolved Metagenomic Analysis Reveals Roles for Candidate Phyla and Other Microbial Community Members in Biogeochemical Transformations in Oil Reservoirs.</title>
        <authorList>
            <person name="Hu P."/>
            <person name="Tom L."/>
            <person name="Singh A."/>
            <person name="Thomas B.C."/>
            <person name="Baker B.J."/>
            <person name="Piceno Y.M."/>
            <person name="Andersen G.L."/>
            <person name="Banfield J.F."/>
        </authorList>
    </citation>
    <scope>NUCLEOTIDE SEQUENCE [LARGE SCALE GENOMIC DNA]</scope>
    <source>
        <strain evidence="10">46_16</strain>
    </source>
</reference>
<keyword evidence="4" id="KW-0274">FAD</keyword>
<evidence type="ECO:0000256" key="2">
    <source>
        <dbReference type="ARBA" id="ARBA00022714"/>
    </source>
</evidence>
<dbReference type="Gene3D" id="3.30.390.50">
    <property type="entry name" value="CO dehydrogenase flavoprotein, C-terminal domain"/>
    <property type="match status" value="1"/>
</dbReference>
<keyword evidence="2" id="KW-0001">2Fe-2S</keyword>
<dbReference type="InterPro" id="IPR036010">
    <property type="entry name" value="2Fe-2S_ferredoxin-like_sf"/>
</dbReference>
<evidence type="ECO:0000256" key="5">
    <source>
        <dbReference type="ARBA" id="ARBA00023002"/>
    </source>
</evidence>
<keyword evidence="3" id="KW-0479">Metal-binding</keyword>
<dbReference type="PANTHER" id="PTHR45444:SF3">
    <property type="entry name" value="XANTHINE DEHYDROGENASE"/>
    <property type="match status" value="1"/>
</dbReference>
<evidence type="ECO:0000256" key="7">
    <source>
        <dbReference type="ARBA" id="ARBA00023014"/>
    </source>
</evidence>
<feature type="domain" description="2Fe-2S ferredoxin-type" evidence="8">
    <location>
        <begin position="320"/>
        <end position="396"/>
    </location>
</feature>
<dbReference type="GO" id="GO:0071949">
    <property type="term" value="F:FAD binding"/>
    <property type="evidence" value="ECO:0007669"/>
    <property type="project" value="InterPro"/>
</dbReference>
<dbReference type="PROSITE" id="PS00197">
    <property type="entry name" value="2FE2S_FER_1"/>
    <property type="match status" value="1"/>
</dbReference>
<dbReference type="PROSITE" id="PS51387">
    <property type="entry name" value="FAD_PCMH"/>
    <property type="match status" value="1"/>
</dbReference>
<keyword evidence="6" id="KW-0408">Iron</keyword>
<evidence type="ECO:0000256" key="4">
    <source>
        <dbReference type="ARBA" id="ARBA00022827"/>
    </source>
</evidence>
<dbReference type="InterPro" id="IPR036683">
    <property type="entry name" value="CO_DH_flav_C_dom_sf"/>
</dbReference>
<dbReference type="Gene3D" id="3.30.465.10">
    <property type="match status" value="1"/>
</dbReference>
<dbReference type="InterPro" id="IPR005107">
    <property type="entry name" value="CO_DH_flav_C"/>
</dbReference>
<evidence type="ECO:0000256" key="1">
    <source>
        <dbReference type="ARBA" id="ARBA00022630"/>
    </source>
</evidence>
<keyword evidence="5" id="KW-0560">Oxidoreductase</keyword>
<dbReference type="Gene3D" id="1.10.150.120">
    <property type="entry name" value="[2Fe-2S]-binding domain"/>
    <property type="match status" value="1"/>
</dbReference>
<dbReference type="InterPro" id="IPR016166">
    <property type="entry name" value="FAD-bd_PCMH"/>
</dbReference>
<dbReference type="Pfam" id="PF00111">
    <property type="entry name" value="Fer2"/>
    <property type="match status" value="1"/>
</dbReference>
<keyword evidence="1" id="KW-0285">Flavoprotein</keyword>
<dbReference type="Gene3D" id="3.30.43.10">
    <property type="entry name" value="Uridine Diphospho-n-acetylenolpyruvylglucosamine Reductase, domain 2"/>
    <property type="match status" value="1"/>
</dbReference>
<name>A0A101FYQ5_9CHLR</name>
<dbReference type="PATRIC" id="fig|167964.4.peg.1045"/>
<evidence type="ECO:0000259" key="9">
    <source>
        <dbReference type="PROSITE" id="PS51387"/>
    </source>
</evidence>
<dbReference type="Pfam" id="PF03450">
    <property type="entry name" value="CO_deh_flav_C"/>
    <property type="match status" value="1"/>
</dbReference>
<dbReference type="PANTHER" id="PTHR45444">
    <property type="entry name" value="XANTHINE DEHYDROGENASE"/>
    <property type="match status" value="1"/>
</dbReference>
<dbReference type="PROSITE" id="PS51085">
    <property type="entry name" value="2FE2S_FER_2"/>
    <property type="match status" value="1"/>
</dbReference>
<sequence>MWNKYWTVTNIEEALDILAREREKARIIAGGTDLVLELKHGAHSSLDTLVDVSRIDLGEPIYQDADGVIHIQPTATHNHCVISPILQNNAFLLSQASYSIGTPQIRNMGTIFGNVVTASPANDTITPLVALDAQLVLRSKNNSRHVALRDFYQGVRRIDLHADEMVTDIYFQPLQKNQRSIFVKFILRKIHAISVVNVAIILTLDGDDTITKAVVTLGAVAPTIIHAVQCEEYLMGKKLSGQVIKQAALLAAKNATPITDIRSSDAYRSRLVAVLTENGLTAIASGNEKREFPDNPVLLWGKHTYEASHLKTAALHADKMPIETTINGSPYELNTFQDKTLLKLIREGAGLTGSKLGCGEGECGACTMLLDGIPVLSCLIPAPRAHGAEVQTIEGVARDGNLHPIQQAYVEEGAVQCGFCTPGFIMSTLKLLEEFPDPSREEIEVGLAGNICRCTGYYSIINAVEKAAEIMAE</sequence>